<feature type="region of interest" description="Disordered" evidence="1">
    <location>
        <begin position="90"/>
        <end position="110"/>
    </location>
</feature>
<protein>
    <recommendedName>
        <fullName evidence="2">HAT C-terminal dimerisation domain-containing protein</fullName>
    </recommendedName>
</protein>
<gene>
    <name evidence="3" type="ORF">OsJ_17650</name>
</gene>
<dbReference type="Pfam" id="PF05699">
    <property type="entry name" value="Dimer_Tnp_hAT"/>
    <property type="match status" value="1"/>
</dbReference>
<dbReference type="InterPro" id="IPR008906">
    <property type="entry name" value="HATC_C_dom"/>
</dbReference>
<dbReference type="PANTHER" id="PTHR23272">
    <property type="entry name" value="BED FINGER-RELATED"/>
    <property type="match status" value="1"/>
</dbReference>
<dbReference type="GO" id="GO:0046983">
    <property type="term" value="F:protein dimerization activity"/>
    <property type="evidence" value="ECO:0007669"/>
    <property type="project" value="InterPro"/>
</dbReference>
<feature type="compositionally biased region" description="Low complexity" evidence="1">
    <location>
        <begin position="769"/>
        <end position="789"/>
    </location>
</feature>
<dbReference type="PANTHER" id="PTHR23272:SF184">
    <property type="entry name" value="OS03G0311250 PROTEIN"/>
    <property type="match status" value="1"/>
</dbReference>
<feature type="compositionally biased region" description="Basic and acidic residues" evidence="1">
    <location>
        <begin position="810"/>
        <end position="845"/>
    </location>
</feature>
<dbReference type="SUPFAM" id="SSF53098">
    <property type="entry name" value="Ribonuclease H-like"/>
    <property type="match status" value="1"/>
</dbReference>
<reference evidence="3" key="2">
    <citation type="submission" date="2008-12" db="EMBL/GenBank/DDBJ databases">
        <title>Improved gene annotation of the rice (Oryza sativa) genomes.</title>
        <authorList>
            <person name="Wang J."/>
            <person name="Li R."/>
            <person name="Fan W."/>
            <person name="Huang Q."/>
            <person name="Zhang J."/>
            <person name="Zhou Y."/>
            <person name="Hu Y."/>
            <person name="Zi S."/>
            <person name="Li J."/>
            <person name="Ni P."/>
            <person name="Zheng H."/>
            <person name="Zhang Y."/>
            <person name="Zhao M."/>
            <person name="Hao Q."/>
            <person name="McDermott J."/>
            <person name="Samudrala R."/>
            <person name="Kristiansen K."/>
            <person name="Wong G.K.-S."/>
        </authorList>
    </citation>
    <scope>NUCLEOTIDE SEQUENCE</scope>
</reference>
<proteinExistence type="predicted"/>
<evidence type="ECO:0000313" key="3">
    <source>
        <dbReference type="EMBL" id="EEE62847.1"/>
    </source>
</evidence>
<dbReference type="InterPro" id="IPR012337">
    <property type="entry name" value="RNaseH-like_sf"/>
</dbReference>
<organism evidence="3">
    <name type="scientific">Oryza sativa subsp. japonica</name>
    <name type="common">Rice</name>
    <dbReference type="NCBI Taxonomy" id="39947"/>
    <lineage>
        <taxon>Eukaryota</taxon>
        <taxon>Viridiplantae</taxon>
        <taxon>Streptophyta</taxon>
        <taxon>Embryophyta</taxon>
        <taxon>Tracheophyta</taxon>
        <taxon>Spermatophyta</taxon>
        <taxon>Magnoliopsida</taxon>
        <taxon>Liliopsida</taxon>
        <taxon>Poales</taxon>
        <taxon>Poaceae</taxon>
        <taxon>BOP clade</taxon>
        <taxon>Oryzoideae</taxon>
        <taxon>Oryzeae</taxon>
        <taxon>Oryzinae</taxon>
        <taxon>Oryza</taxon>
        <taxon>Oryza sativa</taxon>
    </lineage>
</organism>
<dbReference type="Proteomes" id="UP000007752">
    <property type="component" value="Chromosome 5"/>
</dbReference>
<sequence>MEEFGRQPCKREQELGWESFHPSSTHQLFDEMSSPLEVFEEDVLLVMSEENITWDEALHLLQEELKDAQCRFDEKLDRFLEVFGLMGDKSNQSEEDKRSNESEEFSASIKELTPTTEAAAFQSPQASPSSAPTKCSIICFGLDTMSDLNMAAAVVCATTSLASMELVAGGNATCEPYVDTPGHPKETHVKCSMVGLEVKGGTDHTRVTCQTMMGVPDSVLVPDASSKVFSPWLIVEMGLVPLLLTVCSMKCSKDKKKLLLGNAKRNSWTPSWVGGVIRRWELQPLPWPGSKLYWEGLPLMPPWPPPTRVSFLACETFDIGALVIGTVILTQAMVEIKPWPPPSEVSGLPLLPIQRIGTFHTERKVTDLHWAELKAWSLFDENGTSHILTDEPCELYLGCVIFTAGNTRNLEKLEFIRWTKWQQQLFAERDYPNSAEGNQLIAWNFKQYIDGGVLSFVAIKLSIQPTNVEQISQYIVQYSSIGRELDFYHKLHTLAQVIGRKDSLLQLSEPQLTSCKVGQNTEKGGWCLIMDKRCSDFFKLLALLDGKWEAIRHAMVYLITKLIHISPRNAPFRSTINYLLGGNNLVVLHKSIVGIHLGWWVFPCDIGVRPLEKLVRRLAQFWQHKGQAKPSLAFLNSNPRTSRDMILHRPWDPGGGRYGKEVTCRPSTFTWYPSNPALIGSPTGLLIRVGLPALTAERGAPLHSVAGVLLNHRPAAPVTAEAWVEVEDVRRHRDLRVTPSVSPHDNSTMRPLPWNSSAECMTDCGHLVASSSSADGDSKAAVSRSSSSANTRVPVSTAPAIGQRSGPARDVLRRPRSRPETIPERRRPRAEGPESDADAARRGSFAERAGAARTPPPASQDRWASRERKRAESARVGGVIWAADGRESLNKSHRIQTHGVTHEICHSHDNPRGMIVLDKLLNKIRRSVRIIGGNTVVKARFQDYCKAKKKPGRMFGIDVEYRWNTTYLLLRQLKGYEELIYVFINSMHVRMKDTDDDDDAFQHVNDKLYRVFCLYQTKLGGTPRVPKQTSQKKASKSSAVNLWKQYIGNDQASSSSENKSTWNPNLELNHYLVTNHTEHDTTLDGDDVELLGWWKEKERTLPMLPHFARDILLVPASSVSSEQAFSVTRRIIEERRSCLTPKTVESIFCLKDWMEADERIQHCLHDQELADAMEDALAEICLTKDDGGVDSE</sequence>
<feature type="domain" description="HAT C-terminal dimerisation" evidence="2">
    <location>
        <begin position="1067"/>
        <end position="1154"/>
    </location>
</feature>
<feature type="compositionally biased region" description="Basic and acidic residues" evidence="1">
    <location>
        <begin position="91"/>
        <end position="101"/>
    </location>
</feature>
<accession>B9FN93</accession>
<evidence type="ECO:0000259" key="2">
    <source>
        <dbReference type="Pfam" id="PF05699"/>
    </source>
</evidence>
<dbReference type="AlphaFoldDB" id="B9FN93"/>
<dbReference type="EMBL" id="CM000142">
    <property type="protein sequence ID" value="EEE62847.1"/>
    <property type="molecule type" value="Genomic_DNA"/>
</dbReference>
<name>B9FN93_ORYSJ</name>
<evidence type="ECO:0000256" key="1">
    <source>
        <dbReference type="SAM" id="MobiDB-lite"/>
    </source>
</evidence>
<reference evidence="3" key="1">
    <citation type="journal article" date="2005" name="PLoS Biol.">
        <title>The genomes of Oryza sativa: a history of duplications.</title>
        <authorList>
            <person name="Yu J."/>
            <person name="Wang J."/>
            <person name="Lin W."/>
            <person name="Li S."/>
            <person name="Li H."/>
            <person name="Zhou J."/>
            <person name="Ni P."/>
            <person name="Dong W."/>
            <person name="Hu S."/>
            <person name="Zeng C."/>
            <person name="Zhang J."/>
            <person name="Zhang Y."/>
            <person name="Li R."/>
            <person name="Xu Z."/>
            <person name="Li S."/>
            <person name="Li X."/>
            <person name="Zheng H."/>
            <person name="Cong L."/>
            <person name="Lin L."/>
            <person name="Yin J."/>
            <person name="Geng J."/>
            <person name="Li G."/>
            <person name="Shi J."/>
            <person name="Liu J."/>
            <person name="Lv H."/>
            <person name="Li J."/>
            <person name="Wang J."/>
            <person name="Deng Y."/>
            <person name="Ran L."/>
            <person name="Shi X."/>
            <person name="Wang X."/>
            <person name="Wu Q."/>
            <person name="Li C."/>
            <person name="Ren X."/>
            <person name="Wang J."/>
            <person name="Wang X."/>
            <person name="Li D."/>
            <person name="Liu D."/>
            <person name="Zhang X."/>
            <person name="Ji Z."/>
            <person name="Zhao W."/>
            <person name="Sun Y."/>
            <person name="Zhang Z."/>
            <person name="Bao J."/>
            <person name="Han Y."/>
            <person name="Dong L."/>
            <person name="Ji J."/>
            <person name="Chen P."/>
            <person name="Wu S."/>
            <person name="Liu J."/>
            <person name="Xiao Y."/>
            <person name="Bu D."/>
            <person name="Tan J."/>
            <person name="Yang L."/>
            <person name="Ye C."/>
            <person name="Zhang J."/>
            <person name="Xu J."/>
            <person name="Zhou Y."/>
            <person name="Yu Y."/>
            <person name="Zhang B."/>
            <person name="Zhuang S."/>
            <person name="Wei H."/>
            <person name="Liu B."/>
            <person name="Lei M."/>
            <person name="Yu H."/>
            <person name="Li Y."/>
            <person name="Xu H."/>
            <person name="Wei S."/>
            <person name="He X."/>
            <person name="Fang L."/>
            <person name="Zhang Z."/>
            <person name="Zhang Y."/>
            <person name="Huang X."/>
            <person name="Su Z."/>
            <person name="Tong W."/>
            <person name="Li J."/>
            <person name="Tong Z."/>
            <person name="Li S."/>
            <person name="Ye J."/>
            <person name="Wang L."/>
            <person name="Fang L."/>
            <person name="Lei T."/>
            <person name="Chen C."/>
            <person name="Chen H."/>
            <person name="Xu Z."/>
            <person name="Li H."/>
            <person name="Huang H."/>
            <person name="Zhang F."/>
            <person name="Xu H."/>
            <person name="Li N."/>
            <person name="Zhao C."/>
            <person name="Li S."/>
            <person name="Dong L."/>
            <person name="Huang Y."/>
            <person name="Li L."/>
            <person name="Xi Y."/>
            <person name="Qi Q."/>
            <person name="Li W."/>
            <person name="Zhang B."/>
            <person name="Hu W."/>
            <person name="Zhang Y."/>
            <person name="Tian X."/>
            <person name="Jiao Y."/>
            <person name="Liang X."/>
            <person name="Jin J."/>
            <person name="Gao L."/>
            <person name="Zheng W."/>
            <person name="Hao B."/>
            <person name="Liu S."/>
            <person name="Wang W."/>
            <person name="Yuan L."/>
            <person name="Cao M."/>
            <person name="McDermott J."/>
            <person name="Samudrala R."/>
            <person name="Wang J."/>
            <person name="Wong G.K."/>
            <person name="Yang H."/>
        </authorList>
    </citation>
    <scope>NUCLEOTIDE SEQUENCE [LARGE SCALE GENOMIC DNA]</scope>
</reference>
<feature type="region of interest" description="Disordered" evidence="1">
    <location>
        <begin position="769"/>
        <end position="870"/>
    </location>
</feature>